<keyword evidence="7 9" id="KW-0275">Fatty acid biosynthesis</keyword>
<dbReference type="EC" id="1.3.1.9" evidence="9"/>
<dbReference type="Gene3D" id="3.40.50.720">
    <property type="entry name" value="NAD(P)-binding Rossmann-like Domain"/>
    <property type="match status" value="1"/>
</dbReference>
<dbReference type="PIRSF" id="PIRSF000094">
    <property type="entry name" value="Enoyl-ACP_rdct"/>
    <property type="match status" value="1"/>
</dbReference>
<evidence type="ECO:0000313" key="11">
    <source>
        <dbReference type="Proteomes" id="UP001500713"/>
    </source>
</evidence>
<keyword evidence="3 9" id="KW-0444">Lipid biosynthesis</keyword>
<evidence type="ECO:0000256" key="8">
    <source>
        <dbReference type="ARBA" id="ARBA00048572"/>
    </source>
</evidence>
<dbReference type="Gene3D" id="1.10.8.400">
    <property type="entry name" value="Enoyl acyl carrier protein reductase"/>
    <property type="match status" value="1"/>
</dbReference>
<accession>A0ABN1A003</accession>
<dbReference type="CDD" id="cd05372">
    <property type="entry name" value="ENR_SDR"/>
    <property type="match status" value="1"/>
</dbReference>
<comment type="pathway">
    <text evidence="1">Lipid metabolism; fatty acid biosynthesis.</text>
</comment>
<dbReference type="EMBL" id="BAAAEM010000002">
    <property type="protein sequence ID" value="GAA0464241.1"/>
    <property type="molecule type" value="Genomic_DNA"/>
</dbReference>
<evidence type="ECO:0000313" key="10">
    <source>
        <dbReference type="EMBL" id="GAA0464241.1"/>
    </source>
</evidence>
<keyword evidence="5 9" id="KW-0560">Oxidoreductase</keyword>
<dbReference type="RefSeq" id="WP_229954351.1">
    <property type="nucleotide sequence ID" value="NZ_BAAAEM010000002.1"/>
</dbReference>
<keyword evidence="11" id="KW-1185">Reference proteome</keyword>
<protein>
    <recommendedName>
        <fullName evidence="9">Enoyl-[acyl-carrier-protein] reductase [NADH]</fullName>
        <ecNumber evidence="9">1.3.1.9</ecNumber>
    </recommendedName>
</protein>
<reference evidence="10 11" key="1">
    <citation type="journal article" date="2019" name="Int. J. Syst. Evol. Microbiol.">
        <title>The Global Catalogue of Microorganisms (GCM) 10K type strain sequencing project: providing services to taxonomists for standard genome sequencing and annotation.</title>
        <authorList>
            <consortium name="The Broad Institute Genomics Platform"/>
            <consortium name="The Broad Institute Genome Sequencing Center for Infectious Disease"/>
            <person name="Wu L."/>
            <person name="Ma J."/>
        </authorList>
    </citation>
    <scope>NUCLEOTIDE SEQUENCE [LARGE SCALE GENOMIC DNA]</scope>
    <source>
        <strain evidence="10 11">JCM 14162</strain>
    </source>
</reference>
<gene>
    <name evidence="10" type="primary">fabI</name>
    <name evidence="10" type="ORF">GCM10009096_00880</name>
</gene>
<keyword evidence="6" id="KW-0443">Lipid metabolism</keyword>
<dbReference type="Proteomes" id="UP001500713">
    <property type="component" value="Unassembled WGS sequence"/>
</dbReference>
<dbReference type="PANTHER" id="PTHR43159">
    <property type="entry name" value="ENOYL-[ACYL-CARRIER-PROTEIN] REDUCTASE"/>
    <property type="match status" value="1"/>
</dbReference>
<proteinExistence type="inferred from homology"/>
<dbReference type="InterPro" id="IPR002347">
    <property type="entry name" value="SDR_fam"/>
</dbReference>
<comment type="catalytic activity">
    <reaction evidence="8 9">
        <text>a 2,3-saturated acyl-[ACP] + NAD(+) = a (2E)-enoyl-[ACP] + NADH + H(+)</text>
        <dbReference type="Rhea" id="RHEA:10240"/>
        <dbReference type="Rhea" id="RHEA-COMP:9925"/>
        <dbReference type="Rhea" id="RHEA-COMP:9926"/>
        <dbReference type="ChEBI" id="CHEBI:15378"/>
        <dbReference type="ChEBI" id="CHEBI:57540"/>
        <dbReference type="ChEBI" id="CHEBI:57945"/>
        <dbReference type="ChEBI" id="CHEBI:78784"/>
        <dbReference type="ChEBI" id="CHEBI:78785"/>
        <dbReference type="EC" id="1.3.1.9"/>
    </reaction>
</comment>
<name>A0ABN1A003_9SPHN</name>
<dbReference type="InterPro" id="IPR036291">
    <property type="entry name" value="NAD(P)-bd_dom_sf"/>
</dbReference>
<sequence>MNELMKGKRGLIMGLANNKSLAWGIAKKLSEAGAELAISYQGEVMAKRVKPLAEELGCDFLLDCDVSDMDQLDRTFAELAEKWPTIDFVVHAIGFTNKEALRGKYFDVTLDDFLMTMNISVYSFTAVAKRAAAMMNPGGSMLTLSYYGAEKVIPHYNVMGVAKAALETSVQYLANDVGPDGIRVNAISAGPIKTLAASGIGDFRYILKWNELNSPMRRNVTIDDVGSSALYFLSDLSSGVTGETHHVDAGYHTIGMKQEDAPDIALD</sequence>
<comment type="similarity">
    <text evidence="2 9">Belongs to the short-chain dehydrogenases/reductases (SDR) family. FabI subfamily.</text>
</comment>
<dbReference type="Pfam" id="PF13561">
    <property type="entry name" value="adh_short_C2"/>
    <property type="match status" value="1"/>
</dbReference>
<evidence type="ECO:0000256" key="1">
    <source>
        <dbReference type="ARBA" id="ARBA00005194"/>
    </source>
</evidence>
<evidence type="ECO:0000256" key="9">
    <source>
        <dbReference type="PIRNR" id="PIRNR000094"/>
    </source>
</evidence>
<keyword evidence="4" id="KW-0276">Fatty acid metabolism</keyword>
<evidence type="ECO:0000256" key="7">
    <source>
        <dbReference type="ARBA" id="ARBA00023160"/>
    </source>
</evidence>
<keyword evidence="9" id="KW-0520">NAD</keyword>
<evidence type="ECO:0000256" key="2">
    <source>
        <dbReference type="ARBA" id="ARBA00009233"/>
    </source>
</evidence>
<dbReference type="NCBIfam" id="NF006019">
    <property type="entry name" value="PRK08159.1"/>
    <property type="match status" value="1"/>
</dbReference>
<dbReference type="PANTHER" id="PTHR43159:SF2">
    <property type="entry name" value="ENOYL-[ACYL-CARRIER-PROTEIN] REDUCTASE [NADH], CHLOROPLASTIC"/>
    <property type="match status" value="1"/>
</dbReference>
<evidence type="ECO:0000256" key="3">
    <source>
        <dbReference type="ARBA" id="ARBA00022516"/>
    </source>
</evidence>
<evidence type="ECO:0000256" key="5">
    <source>
        <dbReference type="ARBA" id="ARBA00023002"/>
    </source>
</evidence>
<evidence type="ECO:0000256" key="6">
    <source>
        <dbReference type="ARBA" id="ARBA00023098"/>
    </source>
</evidence>
<dbReference type="SUPFAM" id="SSF51735">
    <property type="entry name" value="NAD(P)-binding Rossmann-fold domains"/>
    <property type="match status" value="1"/>
</dbReference>
<comment type="caution">
    <text evidence="10">The sequence shown here is derived from an EMBL/GenBank/DDBJ whole genome shotgun (WGS) entry which is preliminary data.</text>
</comment>
<organism evidence="10 11">
    <name type="scientific">Parasphingorhabdus litoris</name>
    <dbReference type="NCBI Taxonomy" id="394733"/>
    <lineage>
        <taxon>Bacteria</taxon>
        <taxon>Pseudomonadati</taxon>
        <taxon>Pseudomonadota</taxon>
        <taxon>Alphaproteobacteria</taxon>
        <taxon>Sphingomonadales</taxon>
        <taxon>Sphingomonadaceae</taxon>
        <taxon>Parasphingorhabdus</taxon>
    </lineage>
</organism>
<dbReference type="InterPro" id="IPR014358">
    <property type="entry name" value="Enoyl-ACP_Rdtase_NADH"/>
</dbReference>
<evidence type="ECO:0000256" key="4">
    <source>
        <dbReference type="ARBA" id="ARBA00022832"/>
    </source>
</evidence>